<dbReference type="PROSITE" id="PS00188">
    <property type="entry name" value="BIOTIN"/>
    <property type="match status" value="1"/>
</dbReference>
<dbReference type="InterPro" id="IPR050709">
    <property type="entry name" value="Biotin_Carboxyl_Carrier/Decarb"/>
</dbReference>
<dbReference type="PRINTS" id="PR01071">
    <property type="entry name" value="ACOABIOTINCC"/>
</dbReference>
<protein>
    <recommendedName>
        <fullName evidence="2 9">Biotin carboxyl carrier protein of acetyl-CoA carboxylase</fullName>
    </recommendedName>
</protein>
<dbReference type="RefSeq" id="WP_339959642.1">
    <property type="nucleotide sequence ID" value="NZ_JAWMWH010000001.1"/>
</dbReference>
<evidence type="ECO:0000256" key="9">
    <source>
        <dbReference type="RuleBase" id="RU364072"/>
    </source>
</evidence>
<organism evidence="12 13">
    <name type="scientific">Nicoliella lavandulae</name>
    <dbReference type="NCBI Taxonomy" id="3082954"/>
    <lineage>
        <taxon>Bacteria</taxon>
        <taxon>Bacillati</taxon>
        <taxon>Bacillota</taxon>
        <taxon>Bacilli</taxon>
        <taxon>Lactobacillales</taxon>
        <taxon>Lactobacillaceae</taxon>
        <taxon>Nicoliella</taxon>
    </lineage>
</organism>
<proteinExistence type="predicted"/>
<dbReference type="InterPro" id="IPR001249">
    <property type="entry name" value="AcCoA_biotinCC"/>
</dbReference>
<keyword evidence="4" id="KW-0450">Lipoyl</keyword>
<evidence type="ECO:0000256" key="4">
    <source>
        <dbReference type="ARBA" id="ARBA00022823"/>
    </source>
</evidence>
<dbReference type="PANTHER" id="PTHR45266">
    <property type="entry name" value="OXALOACETATE DECARBOXYLASE ALPHA CHAIN"/>
    <property type="match status" value="1"/>
</dbReference>
<comment type="caution">
    <text evidence="12">The sequence shown here is derived from an EMBL/GenBank/DDBJ whole genome shotgun (WGS) entry which is preliminary data.</text>
</comment>
<name>A0ABU8SIR2_9LACO</name>
<sequence>MDEQDVERLIDKFDQSNLTELRIDGQIYFSKLDHPQQVVAQPTGNNAQPAANPAAPQKAATANNEGAQIKAPLVGIVYFAPSPDKPVFKEVGDHVKKGETVCVIEAMKVINDVKSPVSGTITKQLVSDGEMVEYDQPIFAIEED</sequence>
<comment type="pathway">
    <text evidence="1 9">Lipid metabolism; fatty acid biosynthesis.</text>
</comment>
<feature type="domain" description="Lipoyl-binding" evidence="11">
    <location>
        <begin position="66"/>
        <end position="142"/>
    </location>
</feature>
<evidence type="ECO:0000256" key="8">
    <source>
        <dbReference type="ARBA" id="ARBA00023267"/>
    </source>
</evidence>
<dbReference type="EMBL" id="JAWMWH010000001">
    <property type="protein sequence ID" value="MEJ6399802.1"/>
    <property type="molecule type" value="Genomic_DNA"/>
</dbReference>
<dbReference type="PROSITE" id="PS50968">
    <property type="entry name" value="BIOTINYL_LIPOYL"/>
    <property type="match status" value="1"/>
</dbReference>
<keyword evidence="8 9" id="KW-0092">Biotin</keyword>
<dbReference type="Pfam" id="PF00364">
    <property type="entry name" value="Biotin_lipoyl"/>
    <property type="match status" value="1"/>
</dbReference>
<dbReference type="PANTHER" id="PTHR45266:SF3">
    <property type="entry name" value="OXALOACETATE DECARBOXYLASE ALPHA CHAIN"/>
    <property type="match status" value="1"/>
</dbReference>
<keyword evidence="5 9" id="KW-0276">Fatty acid metabolism</keyword>
<evidence type="ECO:0000256" key="1">
    <source>
        <dbReference type="ARBA" id="ARBA00005194"/>
    </source>
</evidence>
<gene>
    <name evidence="12" type="ORF">R4146_01180</name>
</gene>
<dbReference type="PROSITE" id="PS00189">
    <property type="entry name" value="LIPOYL"/>
    <property type="match status" value="1"/>
</dbReference>
<keyword evidence="13" id="KW-1185">Reference proteome</keyword>
<dbReference type="CDD" id="cd06850">
    <property type="entry name" value="biotinyl_domain"/>
    <property type="match status" value="1"/>
</dbReference>
<dbReference type="InterPro" id="IPR001882">
    <property type="entry name" value="Biotin_BS"/>
</dbReference>
<feature type="region of interest" description="Disordered" evidence="10">
    <location>
        <begin position="40"/>
        <end position="61"/>
    </location>
</feature>
<reference evidence="12 13" key="1">
    <citation type="submission" date="2023-10" db="EMBL/GenBank/DDBJ databases">
        <title>Nicoliella lavandulae sp. nov. isolated from Lavandula angustifolia flowers.</title>
        <authorList>
            <person name="Alcantara C."/>
            <person name="Zuniga M."/>
            <person name="Landete J.M."/>
            <person name="Monedero V."/>
        </authorList>
    </citation>
    <scope>NUCLEOTIDE SEQUENCE [LARGE SCALE GENOMIC DNA]</scope>
    <source>
        <strain evidence="12 13">Es01</strain>
    </source>
</reference>
<evidence type="ECO:0000256" key="2">
    <source>
        <dbReference type="ARBA" id="ARBA00017562"/>
    </source>
</evidence>
<accession>A0ABU8SIR2</accession>
<keyword evidence="3 9" id="KW-0444">Lipid biosynthesis</keyword>
<evidence type="ECO:0000256" key="3">
    <source>
        <dbReference type="ARBA" id="ARBA00022516"/>
    </source>
</evidence>
<dbReference type="InterPro" id="IPR003016">
    <property type="entry name" value="2-oxoA_DH_lipoyl-BS"/>
</dbReference>
<dbReference type="Gene3D" id="2.40.50.100">
    <property type="match status" value="1"/>
</dbReference>
<dbReference type="InterPro" id="IPR000089">
    <property type="entry name" value="Biotin_lipoyl"/>
</dbReference>
<keyword evidence="6 9" id="KW-0443">Lipid metabolism</keyword>
<evidence type="ECO:0000256" key="7">
    <source>
        <dbReference type="ARBA" id="ARBA00023160"/>
    </source>
</evidence>
<evidence type="ECO:0000259" key="11">
    <source>
        <dbReference type="PROSITE" id="PS50968"/>
    </source>
</evidence>
<evidence type="ECO:0000313" key="12">
    <source>
        <dbReference type="EMBL" id="MEJ6399802.1"/>
    </source>
</evidence>
<dbReference type="Proteomes" id="UP001370590">
    <property type="component" value="Unassembled WGS sequence"/>
</dbReference>
<comment type="function">
    <text evidence="9">This protein is a component of the acetyl coenzyme A carboxylase complex; first, biotin carboxylase catalyzes the carboxylation of the carrier protein and then the transcarboxylase transfers the carboxyl group to form malonyl-CoA.</text>
</comment>
<dbReference type="SUPFAM" id="SSF51230">
    <property type="entry name" value="Single hybrid motif"/>
    <property type="match status" value="1"/>
</dbReference>
<evidence type="ECO:0000256" key="6">
    <source>
        <dbReference type="ARBA" id="ARBA00023098"/>
    </source>
</evidence>
<dbReference type="InterPro" id="IPR011053">
    <property type="entry name" value="Single_hybrid_motif"/>
</dbReference>
<keyword evidence="7 9" id="KW-0275">Fatty acid biosynthesis</keyword>
<evidence type="ECO:0000313" key="13">
    <source>
        <dbReference type="Proteomes" id="UP001370590"/>
    </source>
</evidence>
<evidence type="ECO:0000256" key="10">
    <source>
        <dbReference type="SAM" id="MobiDB-lite"/>
    </source>
</evidence>
<evidence type="ECO:0000256" key="5">
    <source>
        <dbReference type="ARBA" id="ARBA00022832"/>
    </source>
</evidence>